<dbReference type="RefSeq" id="WP_068825524.1">
    <property type="nucleotide sequence ID" value="NZ_CP014224.1"/>
</dbReference>
<dbReference type="OrthoDB" id="1452289at2"/>
<protein>
    <submittedName>
        <fullName evidence="2">Uncharacterized protein</fullName>
    </submittedName>
</protein>
<dbReference type="Proteomes" id="UP000092967">
    <property type="component" value="Chromosome"/>
</dbReference>
<accession>A0A1B1Y586</accession>
<evidence type="ECO:0000313" key="2">
    <source>
        <dbReference type="EMBL" id="ANW95924.1"/>
    </source>
</evidence>
<sequence length="67" mass="7598">MEKIKRKFFVGIIFAVAASLVSVLVNYHSNLWELVKYNAESIGLNFLLFFLAGYVLLGNLFANKKVD</sequence>
<keyword evidence="1" id="KW-1133">Transmembrane helix</keyword>
<dbReference type="STRING" id="1790137.AXE80_06360"/>
<name>A0A1B1Y586_9FLAO</name>
<evidence type="ECO:0000256" key="1">
    <source>
        <dbReference type="SAM" id="Phobius"/>
    </source>
</evidence>
<keyword evidence="1" id="KW-0472">Membrane</keyword>
<organism evidence="2 3">
    <name type="scientific">Wenyingzhuangia fucanilytica</name>
    <dbReference type="NCBI Taxonomy" id="1790137"/>
    <lineage>
        <taxon>Bacteria</taxon>
        <taxon>Pseudomonadati</taxon>
        <taxon>Bacteroidota</taxon>
        <taxon>Flavobacteriia</taxon>
        <taxon>Flavobacteriales</taxon>
        <taxon>Flavobacteriaceae</taxon>
        <taxon>Wenyingzhuangia</taxon>
    </lineage>
</organism>
<keyword evidence="1" id="KW-0812">Transmembrane</keyword>
<dbReference type="AlphaFoldDB" id="A0A1B1Y586"/>
<feature type="transmembrane region" description="Helical" evidence="1">
    <location>
        <begin position="7"/>
        <end position="27"/>
    </location>
</feature>
<dbReference type="KEGG" id="wfu:AXE80_06360"/>
<proteinExistence type="predicted"/>
<feature type="transmembrane region" description="Helical" evidence="1">
    <location>
        <begin position="42"/>
        <end position="62"/>
    </location>
</feature>
<gene>
    <name evidence="2" type="ORF">AXE80_06360</name>
</gene>
<keyword evidence="3" id="KW-1185">Reference proteome</keyword>
<dbReference type="EMBL" id="CP014224">
    <property type="protein sequence ID" value="ANW95924.1"/>
    <property type="molecule type" value="Genomic_DNA"/>
</dbReference>
<evidence type="ECO:0000313" key="3">
    <source>
        <dbReference type="Proteomes" id="UP000092967"/>
    </source>
</evidence>
<reference evidence="2 3" key="1">
    <citation type="submission" date="2016-02" db="EMBL/GenBank/DDBJ databases">
        <authorList>
            <person name="Wen L."/>
            <person name="He K."/>
            <person name="Yang H."/>
        </authorList>
    </citation>
    <scope>NUCLEOTIDE SEQUENCE [LARGE SCALE GENOMIC DNA]</scope>
    <source>
        <strain evidence="2 3">CZ1127</strain>
    </source>
</reference>